<dbReference type="Proteomes" id="UP001519289">
    <property type="component" value="Unassembled WGS sequence"/>
</dbReference>
<comment type="similarity">
    <text evidence="6 7">Belongs to the PAL/histidase family.</text>
</comment>
<evidence type="ECO:0000256" key="8">
    <source>
        <dbReference type="RuleBase" id="RU004479"/>
    </source>
</evidence>
<dbReference type="InterPro" id="IPR024083">
    <property type="entry name" value="Fumarase/histidase_N"/>
</dbReference>
<dbReference type="Gene3D" id="1.20.200.10">
    <property type="entry name" value="Fumarase/aspartase (Central domain)"/>
    <property type="match status" value="1"/>
</dbReference>
<feature type="cross-link" description="5-imidazolinone (Ala-Gly)" evidence="6">
    <location>
        <begin position="142"/>
        <end position="144"/>
    </location>
</feature>
<dbReference type="GO" id="GO:0004397">
    <property type="term" value="F:histidine ammonia-lyase activity"/>
    <property type="evidence" value="ECO:0007669"/>
    <property type="project" value="UniProtKB-EC"/>
</dbReference>
<protein>
    <recommendedName>
        <fullName evidence="2 6">Histidine ammonia-lyase</fullName>
        <shortName evidence="6">Histidase</shortName>
        <ecNumber evidence="2 6">4.3.1.3</ecNumber>
    </recommendedName>
</protein>
<keyword evidence="3 6" id="KW-0369">Histidine metabolism</keyword>
<evidence type="ECO:0000256" key="9">
    <source>
        <dbReference type="RuleBase" id="RU004480"/>
    </source>
</evidence>
<dbReference type="Pfam" id="PF00221">
    <property type="entry name" value="Lyase_aromatic"/>
    <property type="match status" value="1"/>
</dbReference>
<evidence type="ECO:0000256" key="6">
    <source>
        <dbReference type="HAMAP-Rule" id="MF_00229"/>
    </source>
</evidence>
<evidence type="ECO:0000256" key="2">
    <source>
        <dbReference type="ARBA" id="ARBA00012994"/>
    </source>
</evidence>
<dbReference type="InterPro" id="IPR001106">
    <property type="entry name" value="Aromatic_Lyase"/>
</dbReference>
<dbReference type="PROSITE" id="PS00488">
    <property type="entry name" value="PAL_HISTIDASE"/>
    <property type="match status" value="1"/>
</dbReference>
<dbReference type="NCBIfam" id="NF006871">
    <property type="entry name" value="PRK09367.1"/>
    <property type="match status" value="1"/>
</dbReference>
<dbReference type="HAMAP" id="MF_00229">
    <property type="entry name" value="His_ammonia_lyase"/>
    <property type="match status" value="1"/>
</dbReference>
<evidence type="ECO:0000256" key="7">
    <source>
        <dbReference type="RuleBase" id="RU003954"/>
    </source>
</evidence>
<evidence type="ECO:0000313" key="10">
    <source>
        <dbReference type="EMBL" id="MBP2020181.1"/>
    </source>
</evidence>
<sequence length="509" mass="53942">MSTVELGAHLSLPDVVAVARHGARVALTPAVREQVARGSAMVAQLVRERRPVYGITTGFGKFSDVTISAEETAALQRNLLMSHACAVGDPLPDEVVRAMLLLRAHALSRGHSGIRVETLELLIQFLNIGLIPVVPEQGSLGASGDLAPLAHMSLPLIGLGEAFLRGERMSGAEALERAGLQPVTLSAKEGLALINGTQAMTAIGCLGVHDAQVLLKSADIAAALTAEALGAIPAAWDPRIQELRLHPGQQATGRNLRRLVEGSRLVSRPGQVRTQDPYTLRCLPQVHGASRTAIAHVAQVVEWEVNAVTDNPLLFPDEGEVISGGNFHGQPVALAMDYLAIAAAELADIAERRIERLVNPQLSGLPAFLTRNGGVHSGLMITQYTAASLVSENKVLAHPASVDSIPSSANQEDHVSMGTTAARKARQVLANVRRVLAIELMCAAQALEFRGPERLAPATRAAYEAVRQRVAPLDEDRVLAPEIERLAEMIHSGALVEAVEGVVGELESA</sequence>
<evidence type="ECO:0000256" key="4">
    <source>
        <dbReference type="ARBA" id="ARBA00023239"/>
    </source>
</evidence>
<dbReference type="CDD" id="cd00332">
    <property type="entry name" value="PAL-HAL"/>
    <property type="match status" value="1"/>
</dbReference>
<dbReference type="NCBIfam" id="TIGR01225">
    <property type="entry name" value="hutH"/>
    <property type="match status" value="1"/>
</dbReference>
<dbReference type="EC" id="4.3.1.3" evidence="2 6"/>
<keyword evidence="11" id="KW-1185">Reference proteome</keyword>
<dbReference type="Gene3D" id="1.10.275.10">
    <property type="entry name" value="Fumarase/aspartase (N-terminal domain)"/>
    <property type="match status" value="1"/>
</dbReference>
<dbReference type="SUPFAM" id="SSF48557">
    <property type="entry name" value="L-aspartase-like"/>
    <property type="match status" value="1"/>
</dbReference>
<comment type="catalytic activity">
    <reaction evidence="5 6 8">
        <text>L-histidine = trans-urocanate + NH4(+)</text>
        <dbReference type="Rhea" id="RHEA:21232"/>
        <dbReference type="ChEBI" id="CHEBI:17771"/>
        <dbReference type="ChEBI" id="CHEBI:28938"/>
        <dbReference type="ChEBI" id="CHEBI:57595"/>
        <dbReference type="EC" id="4.3.1.3"/>
    </reaction>
</comment>
<evidence type="ECO:0000313" key="11">
    <source>
        <dbReference type="Proteomes" id="UP001519289"/>
    </source>
</evidence>
<dbReference type="InterPro" id="IPR022313">
    <property type="entry name" value="Phe/His_NH3-lyase_AS"/>
</dbReference>
<name>A0ABS4JYX5_9FIRM</name>
<dbReference type="InterPro" id="IPR005921">
    <property type="entry name" value="HutH"/>
</dbReference>
<keyword evidence="4 6" id="KW-0456">Lyase</keyword>
<proteinExistence type="inferred from homology"/>
<comment type="PTM">
    <text evidence="6">Contains an active site 4-methylidene-imidazol-5-one (MIO), which is formed autocatalytically by cyclization and dehydration of residues Ala-Ser-Gly.</text>
</comment>
<organism evidence="10 11">
    <name type="scientific">Symbiobacterium terraclitae</name>
    <dbReference type="NCBI Taxonomy" id="557451"/>
    <lineage>
        <taxon>Bacteria</taxon>
        <taxon>Bacillati</taxon>
        <taxon>Bacillota</taxon>
        <taxon>Clostridia</taxon>
        <taxon>Eubacteriales</taxon>
        <taxon>Symbiobacteriaceae</taxon>
        <taxon>Symbiobacterium</taxon>
    </lineage>
</organism>
<gene>
    <name evidence="6" type="primary">hutH</name>
    <name evidence="10" type="ORF">J2Z79_003637</name>
</gene>
<comment type="pathway">
    <text evidence="1 6 8">Amino-acid degradation; L-histidine degradation into L-glutamate; N-formimidoyl-L-glutamate from L-histidine: step 1/3.</text>
</comment>
<dbReference type="EMBL" id="JAGGLG010000055">
    <property type="protein sequence ID" value="MBP2020181.1"/>
    <property type="molecule type" value="Genomic_DNA"/>
</dbReference>
<comment type="caution">
    <text evidence="10">The sequence shown here is derived from an EMBL/GenBank/DDBJ whole genome shotgun (WGS) entry which is preliminary data.</text>
</comment>
<comment type="subcellular location">
    <subcellularLocation>
        <location evidence="6 9">Cytoplasm</location>
    </subcellularLocation>
</comment>
<dbReference type="RefSeq" id="WP_209468278.1">
    <property type="nucleotide sequence ID" value="NZ_JAGGLG010000055.1"/>
</dbReference>
<keyword evidence="6" id="KW-0963">Cytoplasm</keyword>
<feature type="modified residue" description="2,3-didehydroalanine (Ser)" evidence="6">
    <location>
        <position position="143"/>
    </location>
</feature>
<reference evidence="10 11" key="1">
    <citation type="submission" date="2021-03" db="EMBL/GenBank/DDBJ databases">
        <title>Genomic Encyclopedia of Type Strains, Phase IV (KMG-IV): sequencing the most valuable type-strain genomes for metagenomic binning, comparative biology and taxonomic classification.</title>
        <authorList>
            <person name="Goeker M."/>
        </authorList>
    </citation>
    <scope>NUCLEOTIDE SEQUENCE [LARGE SCALE GENOMIC DNA]</scope>
    <source>
        <strain evidence="10 11">DSM 27138</strain>
    </source>
</reference>
<dbReference type="InterPro" id="IPR008948">
    <property type="entry name" value="L-Aspartase-like"/>
</dbReference>
<evidence type="ECO:0000256" key="1">
    <source>
        <dbReference type="ARBA" id="ARBA00005113"/>
    </source>
</evidence>
<accession>A0ABS4JYX5</accession>
<dbReference type="PANTHER" id="PTHR10362">
    <property type="entry name" value="HISTIDINE AMMONIA-LYASE"/>
    <property type="match status" value="1"/>
</dbReference>
<evidence type="ECO:0000256" key="5">
    <source>
        <dbReference type="ARBA" id="ARBA00049269"/>
    </source>
</evidence>
<evidence type="ECO:0000256" key="3">
    <source>
        <dbReference type="ARBA" id="ARBA00022808"/>
    </source>
</evidence>